<comment type="caution">
    <text evidence="3">The sequence shown here is derived from an EMBL/GenBank/DDBJ whole genome shotgun (WGS) entry which is preliminary data.</text>
</comment>
<keyword evidence="2" id="KW-1133">Transmembrane helix</keyword>
<feature type="transmembrane region" description="Helical" evidence="2">
    <location>
        <begin position="180"/>
        <end position="202"/>
    </location>
</feature>
<organism evidence="3 4">
    <name type="scientific">Volvox africanus</name>
    <dbReference type="NCBI Taxonomy" id="51714"/>
    <lineage>
        <taxon>Eukaryota</taxon>
        <taxon>Viridiplantae</taxon>
        <taxon>Chlorophyta</taxon>
        <taxon>core chlorophytes</taxon>
        <taxon>Chlorophyceae</taxon>
        <taxon>CS clade</taxon>
        <taxon>Chlamydomonadales</taxon>
        <taxon>Volvocaceae</taxon>
        <taxon>Volvox</taxon>
    </lineage>
</organism>
<evidence type="ECO:0000313" key="4">
    <source>
        <dbReference type="Proteomes" id="UP001165090"/>
    </source>
</evidence>
<keyword evidence="4" id="KW-1185">Reference proteome</keyword>
<name>A0ABQ5SIE2_9CHLO</name>
<gene>
    <name evidence="3" type="ORF">VaNZ11_013660</name>
</gene>
<dbReference type="EMBL" id="BSDZ01000080">
    <property type="protein sequence ID" value="GLI69112.1"/>
    <property type="molecule type" value="Genomic_DNA"/>
</dbReference>
<keyword evidence="2" id="KW-0472">Membrane</keyword>
<evidence type="ECO:0000256" key="2">
    <source>
        <dbReference type="SAM" id="Phobius"/>
    </source>
</evidence>
<evidence type="ECO:0000256" key="1">
    <source>
        <dbReference type="SAM" id="MobiDB-lite"/>
    </source>
</evidence>
<feature type="region of interest" description="Disordered" evidence="1">
    <location>
        <begin position="1"/>
        <end position="21"/>
    </location>
</feature>
<proteinExistence type="predicted"/>
<accession>A0ABQ5SIE2</accession>
<reference evidence="3 4" key="1">
    <citation type="journal article" date="2023" name="IScience">
        <title>Expanded male sex-determining region conserved during the evolution of homothallism in the green alga Volvox.</title>
        <authorList>
            <person name="Yamamoto K."/>
            <person name="Matsuzaki R."/>
            <person name="Mahakham W."/>
            <person name="Heman W."/>
            <person name="Sekimoto H."/>
            <person name="Kawachi M."/>
            <person name="Minakuchi Y."/>
            <person name="Toyoda A."/>
            <person name="Nozaki H."/>
        </authorList>
    </citation>
    <scope>NUCLEOTIDE SEQUENCE [LARGE SCALE GENOMIC DNA]</scope>
    <source>
        <strain evidence="3 4">NIES-4468</strain>
    </source>
</reference>
<feature type="non-terminal residue" evidence="3">
    <location>
        <position position="1"/>
    </location>
</feature>
<dbReference type="Proteomes" id="UP001165090">
    <property type="component" value="Unassembled WGS sequence"/>
</dbReference>
<evidence type="ECO:0000313" key="3">
    <source>
        <dbReference type="EMBL" id="GLI69112.1"/>
    </source>
</evidence>
<protein>
    <submittedName>
        <fullName evidence="3">Uncharacterized protein</fullName>
    </submittedName>
</protein>
<sequence>GRHAPVLGISPRRYASTPRGPNSPGWSFALIASLEPSPIRWPGGPATTRSWAAPRSWGASVSGASSSDGRGSGAGGDGVMAGLRAVARAAMTCRRLRGAYQLLLAARPDLELQAEAALRSLHEKRRLVRRLTITQHDAYVARELAAEGAAGVGVAAAVALLCGAFGACTSHSGGLQVQLLTNYVVFTAVHMLLHTAILAAAYR</sequence>
<feature type="non-terminal residue" evidence="3">
    <location>
        <position position="203"/>
    </location>
</feature>
<keyword evidence="2" id="KW-0812">Transmembrane</keyword>
<feature type="transmembrane region" description="Helical" evidence="2">
    <location>
        <begin position="148"/>
        <end position="168"/>
    </location>
</feature>